<name>A0A4Y7PDH1_9AGAM</name>
<feature type="domain" description="Ubiquitin-like protease family profile" evidence="4">
    <location>
        <begin position="36"/>
        <end position="232"/>
    </location>
</feature>
<feature type="non-terminal residue" evidence="5">
    <location>
        <position position="378"/>
    </location>
</feature>
<gene>
    <name evidence="5" type="ORF">BD410DRAFT_810667</name>
</gene>
<evidence type="ECO:0000259" key="4">
    <source>
        <dbReference type="PROSITE" id="PS50600"/>
    </source>
</evidence>
<protein>
    <recommendedName>
        <fullName evidence="4">Ubiquitin-like protease family profile domain-containing protein</fullName>
    </recommendedName>
</protein>
<evidence type="ECO:0000313" key="6">
    <source>
        <dbReference type="Proteomes" id="UP000294933"/>
    </source>
</evidence>
<evidence type="ECO:0000256" key="2">
    <source>
        <dbReference type="ARBA" id="ARBA00022670"/>
    </source>
</evidence>
<keyword evidence="6" id="KW-1185">Reference proteome</keyword>
<evidence type="ECO:0000256" key="1">
    <source>
        <dbReference type="ARBA" id="ARBA00005234"/>
    </source>
</evidence>
<dbReference type="AlphaFoldDB" id="A0A4Y7PDH1"/>
<dbReference type="Pfam" id="PF02902">
    <property type="entry name" value="Peptidase_C48"/>
    <property type="match status" value="1"/>
</dbReference>
<keyword evidence="2" id="KW-0645">Protease</keyword>
<reference evidence="5 6" key="1">
    <citation type="submission" date="2018-06" db="EMBL/GenBank/DDBJ databases">
        <title>A transcriptomic atlas of mushroom development highlights an independent origin of complex multicellularity.</title>
        <authorList>
            <consortium name="DOE Joint Genome Institute"/>
            <person name="Krizsan K."/>
            <person name="Almasi E."/>
            <person name="Merenyi Z."/>
            <person name="Sahu N."/>
            <person name="Viragh M."/>
            <person name="Koszo T."/>
            <person name="Mondo S."/>
            <person name="Kiss B."/>
            <person name="Balint B."/>
            <person name="Kues U."/>
            <person name="Barry K."/>
            <person name="Hegedus J.C."/>
            <person name="Henrissat B."/>
            <person name="Johnson J."/>
            <person name="Lipzen A."/>
            <person name="Ohm R."/>
            <person name="Nagy I."/>
            <person name="Pangilinan J."/>
            <person name="Yan J."/>
            <person name="Xiong Y."/>
            <person name="Grigoriev I.V."/>
            <person name="Hibbett D.S."/>
            <person name="Nagy L.G."/>
        </authorList>
    </citation>
    <scope>NUCLEOTIDE SEQUENCE [LARGE SCALE GENOMIC DNA]</scope>
    <source>
        <strain evidence="5 6">SZMC22713</strain>
    </source>
</reference>
<dbReference type="SUPFAM" id="SSF54001">
    <property type="entry name" value="Cysteine proteinases"/>
    <property type="match status" value="1"/>
</dbReference>
<evidence type="ECO:0000313" key="5">
    <source>
        <dbReference type="EMBL" id="TDL13305.1"/>
    </source>
</evidence>
<evidence type="ECO:0000256" key="3">
    <source>
        <dbReference type="ARBA" id="ARBA00022801"/>
    </source>
</evidence>
<dbReference type="EMBL" id="ML170741">
    <property type="protein sequence ID" value="TDL13305.1"/>
    <property type="molecule type" value="Genomic_DNA"/>
</dbReference>
<dbReference type="GO" id="GO:0019783">
    <property type="term" value="F:ubiquitin-like protein peptidase activity"/>
    <property type="evidence" value="ECO:0007669"/>
    <property type="project" value="UniProtKB-ARBA"/>
</dbReference>
<dbReference type="InterPro" id="IPR038765">
    <property type="entry name" value="Papain-like_cys_pep_sf"/>
</dbReference>
<dbReference type="Proteomes" id="UP000294933">
    <property type="component" value="Unassembled WGS sequence"/>
</dbReference>
<accession>A0A4Y7PDH1</accession>
<dbReference type="VEuPathDB" id="FungiDB:BD410DRAFT_810667"/>
<proteinExistence type="inferred from homology"/>
<keyword evidence="3" id="KW-0378">Hydrolase</keyword>
<comment type="similarity">
    <text evidence="1">Belongs to the peptidase C48 family.</text>
</comment>
<dbReference type="GO" id="GO:0006508">
    <property type="term" value="P:proteolysis"/>
    <property type="evidence" value="ECO:0007669"/>
    <property type="project" value="UniProtKB-KW"/>
</dbReference>
<dbReference type="InterPro" id="IPR003653">
    <property type="entry name" value="Peptidase_C48_C"/>
</dbReference>
<organism evidence="5 6">
    <name type="scientific">Rickenella mellea</name>
    <dbReference type="NCBI Taxonomy" id="50990"/>
    <lineage>
        <taxon>Eukaryota</taxon>
        <taxon>Fungi</taxon>
        <taxon>Dikarya</taxon>
        <taxon>Basidiomycota</taxon>
        <taxon>Agaricomycotina</taxon>
        <taxon>Agaricomycetes</taxon>
        <taxon>Hymenochaetales</taxon>
        <taxon>Rickenellaceae</taxon>
        <taxon>Rickenella</taxon>
    </lineage>
</organism>
<dbReference type="PROSITE" id="PS50600">
    <property type="entry name" value="ULP_PROTEASE"/>
    <property type="match status" value="1"/>
</dbReference>
<sequence>MPLDDQATTMERDWEQLRAQMELEQKTFKHISRLAWRVTDDELESSLARDPNVTTVPLEGDRESILDAREVDWLTCMWVHELVKKMGEKANIYIYNPGVWSAVTSQCFRLDGHVKFKTIFDREMTAMPVFLERERHWMAAVIVNPTYFIVCLPPSELAVTQLPVILFAHSDPNITLDEKKMNRLQDWLTNLAQRKFPGERTYTEARLARLTVPHQQNTGDCAFHMMHNFRQIHQHAKEILRRLKWNTRGDMLVMDDLTDEEIQRIWEPEKMACEKASFQRQLGMYWNAVIHDSAGANVHRFREGNTRRANVRVRDRPGELTKRMTRVVEKQYSPPECVDNTLRRYKPHETSPQLGHPSGNAGQQPLSWVGNIYTVNTS</sequence>
<dbReference type="GO" id="GO:0008234">
    <property type="term" value="F:cysteine-type peptidase activity"/>
    <property type="evidence" value="ECO:0007669"/>
    <property type="project" value="InterPro"/>
</dbReference>
<dbReference type="Gene3D" id="3.40.395.10">
    <property type="entry name" value="Adenoviral Proteinase, Chain A"/>
    <property type="match status" value="1"/>
</dbReference>